<comment type="caution">
    <text evidence="1">The sequence shown here is derived from an EMBL/GenBank/DDBJ whole genome shotgun (WGS) entry which is preliminary data.</text>
</comment>
<name>A0A9D4NDH2_DREPO</name>
<proteinExistence type="predicted"/>
<reference evidence="1" key="2">
    <citation type="submission" date="2020-11" db="EMBL/GenBank/DDBJ databases">
        <authorList>
            <person name="McCartney M.A."/>
            <person name="Auch B."/>
            <person name="Kono T."/>
            <person name="Mallez S."/>
            <person name="Becker A."/>
            <person name="Gohl D.M."/>
            <person name="Silverstein K.A.T."/>
            <person name="Koren S."/>
            <person name="Bechman K.B."/>
            <person name="Herman A."/>
            <person name="Abrahante J.E."/>
            <person name="Garbe J."/>
        </authorList>
    </citation>
    <scope>NUCLEOTIDE SEQUENCE</scope>
    <source>
        <strain evidence="1">Duluth1</strain>
        <tissue evidence="1">Whole animal</tissue>
    </source>
</reference>
<reference evidence="1" key="1">
    <citation type="journal article" date="2019" name="bioRxiv">
        <title>The Genome of the Zebra Mussel, Dreissena polymorpha: A Resource for Invasive Species Research.</title>
        <authorList>
            <person name="McCartney M.A."/>
            <person name="Auch B."/>
            <person name="Kono T."/>
            <person name="Mallez S."/>
            <person name="Zhang Y."/>
            <person name="Obille A."/>
            <person name="Becker A."/>
            <person name="Abrahante J.E."/>
            <person name="Garbe J."/>
            <person name="Badalamenti J.P."/>
            <person name="Herman A."/>
            <person name="Mangelson H."/>
            <person name="Liachko I."/>
            <person name="Sullivan S."/>
            <person name="Sone E.D."/>
            <person name="Koren S."/>
            <person name="Silverstein K.A.T."/>
            <person name="Beckman K.B."/>
            <person name="Gohl D.M."/>
        </authorList>
    </citation>
    <scope>NUCLEOTIDE SEQUENCE</scope>
    <source>
        <strain evidence="1">Duluth1</strain>
        <tissue evidence="1">Whole animal</tissue>
    </source>
</reference>
<dbReference type="Proteomes" id="UP000828390">
    <property type="component" value="Unassembled WGS sequence"/>
</dbReference>
<keyword evidence="2" id="KW-1185">Reference proteome</keyword>
<protein>
    <submittedName>
        <fullName evidence="1">Uncharacterized protein</fullName>
    </submittedName>
</protein>
<gene>
    <name evidence="1" type="ORF">DPMN_015784</name>
</gene>
<sequence>MMAARGERELKHDCMISIQKLLDMPAQYLRRYTDADRRCVTYSMAAWSENARNFLSVEGNEHLLDGLFNGRLVVY</sequence>
<organism evidence="1 2">
    <name type="scientific">Dreissena polymorpha</name>
    <name type="common">Zebra mussel</name>
    <name type="synonym">Mytilus polymorpha</name>
    <dbReference type="NCBI Taxonomy" id="45954"/>
    <lineage>
        <taxon>Eukaryota</taxon>
        <taxon>Metazoa</taxon>
        <taxon>Spiralia</taxon>
        <taxon>Lophotrochozoa</taxon>
        <taxon>Mollusca</taxon>
        <taxon>Bivalvia</taxon>
        <taxon>Autobranchia</taxon>
        <taxon>Heteroconchia</taxon>
        <taxon>Euheterodonta</taxon>
        <taxon>Imparidentia</taxon>
        <taxon>Neoheterodontei</taxon>
        <taxon>Myida</taxon>
        <taxon>Dreissenoidea</taxon>
        <taxon>Dreissenidae</taxon>
        <taxon>Dreissena</taxon>
    </lineage>
</organism>
<evidence type="ECO:0000313" key="1">
    <source>
        <dbReference type="EMBL" id="KAH3891679.1"/>
    </source>
</evidence>
<evidence type="ECO:0000313" key="2">
    <source>
        <dbReference type="Proteomes" id="UP000828390"/>
    </source>
</evidence>
<dbReference type="AlphaFoldDB" id="A0A9D4NDH2"/>
<dbReference type="EMBL" id="JAIWYP010000001">
    <property type="protein sequence ID" value="KAH3891679.1"/>
    <property type="molecule type" value="Genomic_DNA"/>
</dbReference>
<accession>A0A9D4NDH2</accession>